<evidence type="ECO:0000313" key="1">
    <source>
        <dbReference type="EMBL" id="SDD74750.1"/>
    </source>
</evidence>
<evidence type="ECO:0000313" key="2">
    <source>
        <dbReference type="Proteomes" id="UP000198995"/>
    </source>
</evidence>
<dbReference type="Proteomes" id="UP000198995">
    <property type="component" value="Unassembled WGS sequence"/>
</dbReference>
<dbReference type="AlphaFoldDB" id="A0A1G6X962"/>
<keyword evidence="2" id="KW-1185">Reference proteome</keyword>
<organism evidence="1 2">
    <name type="scientific">Peptococcus niger</name>
    <dbReference type="NCBI Taxonomy" id="2741"/>
    <lineage>
        <taxon>Bacteria</taxon>
        <taxon>Bacillati</taxon>
        <taxon>Bacillota</taxon>
        <taxon>Clostridia</taxon>
        <taxon>Eubacteriales</taxon>
        <taxon>Peptococcaceae</taxon>
        <taxon>Peptococcus</taxon>
    </lineage>
</organism>
<protein>
    <submittedName>
        <fullName evidence="1">Uncharacterized protein</fullName>
    </submittedName>
</protein>
<sequence>MAKNVNLGYNEYEAQLNAMQDLSRSYNFTLKEVI</sequence>
<reference evidence="1 2" key="1">
    <citation type="submission" date="2016-10" db="EMBL/GenBank/DDBJ databases">
        <authorList>
            <person name="de Groot N.N."/>
        </authorList>
    </citation>
    <scope>NUCLEOTIDE SEQUENCE [LARGE SCALE GENOMIC DNA]</scope>
    <source>
        <strain evidence="1 2">DSM 20475</strain>
    </source>
</reference>
<proteinExistence type="predicted"/>
<dbReference type="STRING" id="2741.SAMN04489866_10688"/>
<gene>
    <name evidence="1" type="ORF">SAMN04489866_10688</name>
</gene>
<name>A0A1G6X962_PEPNI</name>
<dbReference type="EMBL" id="FNAF01000006">
    <property type="protein sequence ID" value="SDD74750.1"/>
    <property type="molecule type" value="Genomic_DNA"/>
</dbReference>
<accession>A0A1G6X962</accession>